<dbReference type="InterPro" id="IPR021253">
    <property type="entry name" value="ZrgA-like"/>
</dbReference>
<evidence type="ECO:0000256" key="1">
    <source>
        <dbReference type="SAM" id="MobiDB-lite"/>
    </source>
</evidence>
<keyword evidence="4" id="KW-1185">Reference proteome</keyword>
<feature type="region of interest" description="Disordered" evidence="1">
    <location>
        <begin position="104"/>
        <end position="129"/>
    </location>
</feature>
<name>A0ABX0V6I5_9HYPH</name>
<feature type="signal peptide" evidence="2">
    <location>
        <begin position="1"/>
        <end position="19"/>
    </location>
</feature>
<organism evidence="3 4">
    <name type="scientific">Pseudochelatococcus lubricantis</name>
    <dbReference type="NCBI Taxonomy" id="1538102"/>
    <lineage>
        <taxon>Bacteria</taxon>
        <taxon>Pseudomonadati</taxon>
        <taxon>Pseudomonadota</taxon>
        <taxon>Alphaproteobacteria</taxon>
        <taxon>Hyphomicrobiales</taxon>
        <taxon>Chelatococcaceae</taxon>
        <taxon>Pseudochelatococcus</taxon>
    </lineage>
</organism>
<evidence type="ECO:0000256" key="2">
    <source>
        <dbReference type="SAM" id="SignalP"/>
    </source>
</evidence>
<gene>
    <name evidence="3" type="ORF">FHS82_003570</name>
</gene>
<dbReference type="Pfam" id="PF10986">
    <property type="entry name" value="ZrgA"/>
    <property type="match status" value="1"/>
</dbReference>
<evidence type="ECO:0000313" key="4">
    <source>
        <dbReference type="Proteomes" id="UP001429580"/>
    </source>
</evidence>
<dbReference type="Proteomes" id="UP001429580">
    <property type="component" value="Unassembled WGS sequence"/>
</dbReference>
<evidence type="ECO:0008006" key="5">
    <source>
        <dbReference type="Google" id="ProtNLM"/>
    </source>
</evidence>
<proteinExistence type="predicted"/>
<reference evidence="3 4" key="1">
    <citation type="submission" date="2020-03" db="EMBL/GenBank/DDBJ databases">
        <title>Genomic Encyclopedia of Type Strains, Phase IV (KMG-IV): sequencing the most valuable type-strain genomes for metagenomic binning, comparative biology and taxonomic classification.</title>
        <authorList>
            <person name="Goeker M."/>
        </authorList>
    </citation>
    <scope>NUCLEOTIDE SEQUENCE [LARGE SCALE GENOMIC DNA]</scope>
    <source>
        <strain evidence="3 4">DSM 103870</strain>
    </source>
</reference>
<protein>
    <recommendedName>
        <fullName evidence="5">DUF2796 domain-containing protein</fullName>
    </recommendedName>
</protein>
<dbReference type="RefSeq" id="WP_166955361.1">
    <property type="nucleotide sequence ID" value="NZ_JAASQI010000010.1"/>
</dbReference>
<accession>A0ABX0V6I5</accession>
<sequence>MKRLAIALLATAAVSPALAQEHRELGAHEHGVGRLEIAVEGSRIAIGLEAPGADIVGFEHAASSAGDRAALDQAIAVLEKPLELFVLPGGAQCVVTEAAARLVDEEEHEHEAHDDKAHEGEKHADHGHEAQHTEFRANYVLTCASPAALTGIEFAYFKLFPNARELEIRLISEKGAKSFEVGRDAPALDLKGQL</sequence>
<feature type="compositionally biased region" description="Basic and acidic residues" evidence="1">
    <location>
        <begin position="109"/>
        <end position="129"/>
    </location>
</feature>
<feature type="chain" id="PRO_5045224604" description="DUF2796 domain-containing protein" evidence="2">
    <location>
        <begin position="20"/>
        <end position="194"/>
    </location>
</feature>
<keyword evidence="2" id="KW-0732">Signal</keyword>
<dbReference type="EMBL" id="JAASQI010000010">
    <property type="protein sequence ID" value="NIJ59709.1"/>
    <property type="molecule type" value="Genomic_DNA"/>
</dbReference>
<comment type="caution">
    <text evidence="3">The sequence shown here is derived from an EMBL/GenBank/DDBJ whole genome shotgun (WGS) entry which is preliminary data.</text>
</comment>
<evidence type="ECO:0000313" key="3">
    <source>
        <dbReference type="EMBL" id="NIJ59709.1"/>
    </source>
</evidence>